<dbReference type="HAMAP" id="MF_00451">
    <property type="entry name" value="NDP_kinase"/>
    <property type="match status" value="1"/>
</dbReference>
<comment type="cofactor">
    <cofactor evidence="1">
        <name>Mg(2+)</name>
        <dbReference type="ChEBI" id="CHEBI:18420"/>
    </cofactor>
</comment>
<dbReference type="GO" id="GO:0006228">
    <property type="term" value="P:UTP biosynthetic process"/>
    <property type="evidence" value="ECO:0007669"/>
    <property type="project" value="InterPro"/>
</dbReference>
<comment type="similarity">
    <text evidence="2 9 10">Belongs to the NDK family.</text>
</comment>
<dbReference type="FunFam" id="3.30.70.141:FF:000002">
    <property type="entry name" value="Nucleoside diphosphate kinase"/>
    <property type="match status" value="1"/>
</dbReference>
<dbReference type="NCBIfam" id="NF001908">
    <property type="entry name" value="PRK00668.1"/>
    <property type="match status" value="1"/>
</dbReference>
<keyword evidence="5 11" id="KW-0808">Transferase</keyword>
<reference evidence="15 16" key="1">
    <citation type="submission" date="2019-06" db="EMBL/GenBank/DDBJ databases">
        <title>Draft genome sequence of the filamentous fungus Phialemoniopsis curvata isolated from diesel fuel.</title>
        <authorList>
            <person name="Varaljay V.A."/>
            <person name="Lyon W.J."/>
            <person name="Crouch A.L."/>
            <person name="Drake C.E."/>
            <person name="Hollomon J.M."/>
            <person name="Nadeau L.J."/>
            <person name="Nunn H.S."/>
            <person name="Stevenson B.S."/>
            <person name="Bojanowski C.L."/>
            <person name="Crookes-Goodson W.J."/>
        </authorList>
    </citation>
    <scope>NUCLEOTIDE SEQUENCE [LARGE SCALE GENOMIC DNA]</scope>
    <source>
        <strain evidence="15 16">D216</strain>
    </source>
</reference>
<gene>
    <name evidence="15" type="ORF">E0L32_006196</name>
</gene>
<keyword evidence="13" id="KW-0472">Membrane</keyword>
<dbReference type="InterPro" id="IPR034907">
    <property type="entry name" value="NDK-like_dom"/>
</dbReference>
<feature type="binding site" evidence="9">
    <location>
        <position position="234"/>
    </location>
    <ligand>
        <name>ATP</name>
        <dbReference type="ChEBI" id="CHEBI:30616"/>
    </ligand>
</feature>
<evidence type="ECO:0000256" key="3">
    <source>
        <dbReference type="ARBA" id="ARBA00012966"/>
    </source>
</evidence>
<dbReference type="CDD" id="cd04413">
    <property type="entry name" value="NDPk_I"/>
    <property type="match status" value="1"/>
</dbReference>
<dbReference type="GO" id="GO:0004550">
    <property type="term" value="F:nucleoside diphosphate kinase activity"/>
    <property type="evidence" value="ECO:0007669"/>
    <property type="project" value="UniProtKB-EC"/>
</dbReference>
<evidence type="ECO:0000256" key="6">
    <source>
        <dbReference type="ARBA" id="ARBA00022741"/>
    </source>
</evidence>
<dbReference type="InterPro" id="IPR036850">
    <property type="entry name" value="NDK-like_dom_sf"/>
</dbReference>
<feature type="domain" description="Nucleoside diphosphate kinase-like" evidence="14">
    <location>
        <begin position="133"/>
        <end position="270"/>
    </location>
</feature>
<dbReference type="InterPro" id="IPR023005">
    <property type="entry name" value="Nucleoside_diP_kinase_AS"/>
</dbReference>
<evidence type="ECO:0000256" key="12">
    <source>
        <dbReference type="SAM" id="MobiDB-lite"/>
    </source>
</evidence>
<evidence type="ECO:0000256" key="11">
    <source>
        <dbReference type="RuleBase" id="RU004013"/>
    </source>
</evidence>
<feature type="active site" description="Pros-phosphohistidine intermediate" evidence="9">
    <location>
        <position position="247"/>
    </location>
</feature>
<evidence type="ECO:0000256" key="5">
    <source>
        <dbReference type="ARBA" id="ARBA00022679"/>
    </source>
</evidence>
<feature type="binding site" evidence="9">
    <location>
        <position position="217"/>
    </location>
    <ligand>
        <name>ATP</name>
        <dbReference type="ChEBI" id="CHEBI:30616"/>
    </ligand>
</feature>
<keyword evidence="16" id="KW-1185">Reference proteome</keyword>
<keyword evidence="13" id="KW-1133">Transmembrane helix</keyword>
<dbReference type="AlphaFoldDB" id="A0A507B320"/>
<name>A0A507B320_9PEZI</name>
<evidence type="ECO:0000256" key="4">
    <source>
        <dbReference type="ARBA" id="ARBA00017632"/>
    </source>
</evidence>
<dbReference type="Gene3D" id="3.30.70.141">
    <property type="entry name" value="Nucleoside diphosphate kinase-like domain"/>
    <property type="match status" value="1"/>
</dbReference>
<keyword evidence="6 11" id="KW-0547">Nucleotide-binding</keyword>
<evidence type="ECO:0000313" key="15">
    <source>
        <dbReference type="EMBL" id="TPX13466.1"/>
    </source>
</evidence>
<dbReference type="PANTHER" id="PTHR11349">
    <property type="entry name" value="NUCLEOSIDE DIPHOSPHATE KINASE"/>
    <property type="match status" value="1"/>
</dbReference>
<dbReference type="EC" id="2.7.4.6" evidence="3 11"/>
<feature type="binding site" evidence="9">
    <location>
        <position position="223"/>
    </location>
    <ligand>
        <name>ATP</name>
        <dbReference type="ChEBI" id="CHEBI:30616"/>
    </ligand>
</feature>
<dbReference type="Proteomes" id="UP000319257">
    <property type="component" value="Unassembled WGS sequence"/>
</dbReference>
<dbReference type="PROSITE" id="PS51374">
    <property type="entry name" value="NDPK_LIKE"/>
    <property type="match status" value="1"/>
</dbReference>
<protein>
    <recommendedName>
        <fullName evidence="4 11">Nucleoside diphosphate kinase</fullName>
        <ecNumber evidence="3 11">2.7.4.6</ecNumber>
    </recommendedName>
</protein>
<evidence type="ECO:0000256" key="1">
    <source>
        <dbReference type="ARBA" id="ARBA00001946"/>
    </source>
</evidence>
<dbReference type="FunCoup" id="A0A507B320">
    <property type="interactions" value="855"/>
</dbReference>
<dbReference type="EMBL" id="SKBQ01000034">
    <property type="protein sequence ID" value="TPX13466.1"/>
    <property type="molecule type" value="Genomic_DNA"/>
</dbReference>
<evidence type="ECO:0000256" key="8">
    <source>
        <dbReference type="ARBA" id="ARBA00022840"/>
    </source>
</evidence>
<dbReference type="PROSITE" id="PS00469">
    <property type="entry name" value="NDPK"/>
    <property type="match status" value="1"/>
</dbReference>
<evidence type="ECO:0000256" key="7">
    <source>
        <dbReference type="ARBA" id="ARBA00022777"/>
    </source>
</evidence>
<dbReference type="SUPFAM" id="SSF54919">
    <property type="entry name" value="Nucleoside diphosphate kinase, NDK"/>
    <property type="match status" value="1"/>
</dbReference>
<dbReference type="OrthoDB" id="2162449at2759"/>
<comment type="caution">
    <text evidence="15">The sequence shown here is derived from an EMBL/GenBank/DDBJ whole genome shotgun (WGS) entry which is preliminary data.</text>
</comment>
<dbReference type="PRINTS" id="PR01243">
    <property type="entry name" value="NUCDPKINASE"/>
</dbReference>
<dbReference type="STRING" id="1093900.A0A507B320"/>
<feature type="compositionally biased region" description="Low complexity" evidence="12">
    <location>
        <begin position="33"/>
        <end position="46"/>
    </location>
</feature>
<dbReference type="Pfam" id="PF00334">
    <property type="entry name" value="NDK"/>
    <property type="match status" value="1"/>
</dbReference>
<evidence type="ECO:0000256" key="9">
    <source>
        <dbReference type="PROSITE-ProRule" id="PRU00706"/>
    </source>
</evidence>
<keyword evidence="8 11" id="KW-0067">ATP-binding</keyword>
<organism evidence="15 16">
    <name type="scientific">Thyridium curvatum</name>
    <dbReference type="NCBI Taxonomy" id="1093900"/>
    <lineage>
        <taxon>Eukaryota</taxon>
        <taxon>Fungi</taxon>
        <taxon>Dikarya</taxon>
        <taxon>Ascomycota</taxon>
        <taxon>Pezizomycotina</taxon>
        <taxon>Sordariomycetes</taxon>
        <taxon>Sordariomycetidae</taxon>
        <taxon>Thyridiales</taxon>
        <taxon>Thyridiaceae</taxon>
        <taxon>Thyridium</taxon>
    </lineage>
</organism>
<evidence type="ECO:0000256" key="2">
    <source>
        <dbReference type="ARBA" id="ARBA00008142"/>
    </source>
</evidence>
<dbReference type="GO" id="GO:0006183">
    <property type="term" value="P:GTP biosynthetic process"/>
    <property type="evidence" value="ECO:0007669"/>
    <property type="project" value="InterPro"/>
</dbReference>
<dbReference type="InterPro" id="IPR001564">
    <property type="entry name" value="Nucleoside_diP_kinase"/>
</dbReference>
<feature type="transmembrane region" description="Helical" evidence="13">
    <location>
        <begin position="67"/>
        <end position="86"/>
    </location>
</feature>
<dbReference type="SMART" id="SM00562">
    <property type="entry name" value="NDK"/>
    <property type="match status" value="1"/>
</dbReference>
<evidence type="ECO:0000313" key="16">
    <source>
        <dbReference type="Proteomes" id="UP000319257"/>
    </source>
</evidence>
<dbReference type="RefSeq" id="XP_030995177.1">
    <property type="nucleotide sequence ID" value="XM_031140803.1"/>
</dbReference>
<comment type="catalytic activity">
    <reaction evidence="11">
        <text>a 2'-deoxyribonucleoside 5'-diphosphate + ATP = a 2'-deoxyribonucleoside 5'-triphosphate + ADP</text>
        <dbReference type="Rhea" id="RHEA:44640"/>
        <dbReference type="ChEBI" id="CHEBI:30616"/>
        <dbReference type="ChEBI" id="CHEBI:61560"/>
        <dbReference type="ChEBI" id="CHEBI:73316"/>
        <dbReference type="ChEBI" id="CHEBI:456216"/>
        <dbReference type="EC" id="2.7.4.6"/>
    </reaction>
</comment>
<dbReference type="GeneID" id="41973643"/>
<dbReference type="GO" id="GO:0006241">
    <property type="term" value="P:CTP biosynthetic process"/>
    <property type="evidence" value="ECO:0007669"/>
    <property type="project" value="InterPro"/>
</dbReference>
<feature type="binding site" evidence="9">
    <location>
        <position position="189"/>
    </location>
    <ligand>
        <name>ATP</name>
        <dbReference type="ChEBI" id="CHEBI:30616"/>
    </ligand>
</feature>
<keyword evidence="13" id="KW-0812">Transmembrane</keyword>
<dbReference type="InParanoid" id="A0A507B320"/>
<evidence type="ECO:0000256" key="13">
    <source>
        <dbReference type="SAM" id="Phobius"/>
    </source>
</evidence>
<dbReference type="GO" id="GO:0005524">
    <property type="term" value="F:ATP binding"/>
    <property type="evidence" value="ECO:0007669"/>
    <property type="project" value="UniProtKB-KW"/>
</dbReference>
<sequence length="283" mass="30553">MTDPDEPINPAFRVPEKVLAAKSGDGGGGQGSGPDSSAASSRNSSSKTTHGARETPHQSRPAPARKLTPPIFICLCALIVGLILFFQTPDISQEIDLPKDTPFVKSFQSSSSISSTSSTQKELLPEPTAKMSTEQTFIAIKPDGVQRGLIGPIVSRFENRGYKLVAIKLMSPSKEHLEAHYADLKEKPFFPGLIQYMLSGPICAMVWEGRDAVKTGRTLLGATNPLASAPGTIRGDFAIDVGRNVCHGSDSVENAKKEIALWFKEGDLVSYKASQFDWIYEKA</sequence>
<feature type="binding site" evidence="9">
    <location>
        <position position="141"/>
    </location>
    <ligand>
        <name>ATP</name>
        <dbReference type="ChEBI" id="CHEBI:30616"/>
    </ligand>
</feature>
<feature type="binding site" evidence="9">
    <location>
        <position position="244"/>
    </location>
    <ligand>
        <name>ATP</name>
        <dbReference type="ChEBI" id="CHEBI:30616"/>
    </ligand>
</feature>
<keyword evidence="7 11" id="KW-0418">Kinase</keyword>
<evidence type="ECO:0000259" key="14">
    <source>
        <dbReference type="SMART" id="SM00562"/>
    </source>
</evidence>
<evidence type="ECO:0000256" key="10">
    <source>
        <dbReference type="RuleBase" id="RU004011"/>
    </source>
</evidence>
<proteinExistence type="inferred from homology"/>
<feature type="region of interest" description="Disordered" evidence="12">
    <location>
        <begin position="1"/>
        <end position="64"/>
    </location>
</feature>
<accession>A0A507B320</accession>